<dbReference type="InterPro" id="IPR019183">
    <property type="entry name" value="NAA25_NatB_aux_su"/>
</dbReference>
<evidence type="ECO:0000313" key="2">
    <source>
        <dbReference type="Proteomes" id="UP000244722"/>
    </source>
</evidence>
<proteinExistence type="predicted"/>
<reference evidence="1 2" key="1">
    <citation type="submission" date="2017-04" db="EMBL/GenBank/DDBJ databases">
        <title>Draft genome sequence of Tuber borchii Vittad., a whitish edible truffle.</title>
        <authorList>
            <consortium name="DOE Joint Genome Institute"/>
            <person name="Murat C."/>
            <person name="Kuo A."/>
            <person name="Barry K.W."/>
            <person name="Clum A."/>
            <person name="Dockter R.B."/>
            <person name="Fauchery L."/>
            <person name="Iotti M."/>
            <person name="Kohler A."/>
            <person name="Labutti K."/>
            <person name="Lindquist E.A."/>
            <person name="Lipzen A."/>
            <person name="Ohm R.A."/>
            <person name="Wang M."/>
            <person name="Grigoriev I.V."/>
            <person name="Zambonelli A."/>
            <person name="Martin F.M."/>
        </authorList>
    </citation>
    <scope>NUCLEOTIDE SEQUENCE [LARGE SCALE GENOMIC DNA]</scope>
    <source>
        <strain evidence="1 2">Tbo3840</strain>
    </source>
</reference>
<dbReference type="AlphaFoldDB" id="A0A2T6ZJY1"/>
<dbReference type="STRING" id="42251.A0A2T6ZJY1"/>
<dbReference type="OrthoDB" id="1874341at2759"/>
<keyword evidence="2" id="KW-1185">Reference proteome</keyword>
<sequence>MACPQMLAYTFSNSGEKESGKAALKIILTHYNTFATARNPNPALVKSVVNHRGPSEAMPILLLVRACEKNIGGVSGLLVLGEGCEVRVFRDEHDGPGGTPTLLEACKEYFVKTGAKSACFDDLKEYLEMLAEIETEEFLTFVAERVSGMSDLIEMHLRSMFGQGFEMLTLSFRRAD</sequence>
<name>A0A2T6ZJY1_TUBBO</name>
<dbReference type="EMBL" id="NESQ01000214">
    <property type="protein sequence ID" value="PUU75795.1"/>
    <property type="molecule type" value="Genomic_DNA"/>
</dbReference>
<dbReference type="Proteomes" id="UP000244722">
    <property type="component" value="Unassembled WGS sequence"/>
</dbReference>
<evidence type="ECO:0000313" key="1">
    <source>
        <dbReference type="EMBL" id="PUU75795.1"/>
    </source>
</evidence>
<organism evidence="1 2">
    <name type="scientific">Tuber borchii</name>
    <name type="common">White truffle</name>
    <dbReference type="NCBI Taxonomy" id="42251"/>
    <lineage>
        <taxon>Eukaryota</taxon>
        <taxon>Fungi</taxon>
        <taxon>Dikarya</taxon>
        <taxon>Ascomycota</taxon>
        <taxon>Pezizomycotina</taxon>
        <taxon>Pezizomycetes</taxon>
        <taxon>Pezizales</taxon>
        <taxon>Tuberaceae</taxon>
        <taxon>Tuber</taxon>
    </lineage>
</organism>
<dbReference type="Pfam" id="PF09797">
    <property type="entry name" value="NatB_MDM20"/>
    <property type="match status" value="1"/>
</dbReference>
<gene>
    <name evidence="1" type="ORF">B9Z19DRAFT_1067135</name>
</gene>
<accession>A0A2T6ZJY1</accession>
<comment type="caution">
    <text evidence="1">The sequence shown here is derived from an EMBL/GenBank/DDBJ whole genome shotgun (WGS) entry which is preliminary data.</text>
</comment>
<protein>
    <submittedName>
        <fullName evidence="1">Uncharacterized protein</fullName>
    </submittedName>
</protein>